<dbReference type="Pfam" id="PF00009">
    <property type="entry name" value="GTP_EFTU"/>
    <property type="match status" value="1"/>
</dbReference>
<dbReference type="RefSeq" id="WP_156738782.1">
    <property type="nucleotide sequence ID" value="NZ_CACRYJ010000004.1"/>
</dbReference>
<dbReference type="GO" id="GO:0005525">
    <property type="term" value="F:GTP binding"/>
    <property type="evidence" value="ECO:0007669"/>
    <property type="project" value="UniProtKB-KW"/>
</dbReference>
<dbReference type="PRINTS" id="PR00315">
    <property type="entry name" value="ELONGATNFCT"/>
</dbReference>
<dbReference type="InterPro" id="IPR047872">
    <property type="entry name" value="EFG_IV"/>
</dbReference>
<dbReference type="PROSITE" id="PS51722">
    <property type="entry name" value="G_TR_2"/>
    <property type="match status" value="1"/>
</dbReference>
<keyword evidence="1" id="KW-0547">Nucleotide-binding</keyword>
<dbReference type="NCBIfam" id="TIGR00231">
    <property type="entry name" value="small_GTP"/>
    <property type="match status" value="1"/>
</dbReference>
<dbReference type="SMART" id="SM00889">
    <property type="entry name" value="EFG_IV"/>
    <property type="match status" value="1"/>
</dbReference>
<dbReference type="InterPro" id="IPR000640">
    <property type="entry name" value="EFG_V-like"/>
</dbReference>
<dbReference type="Pfam" id="PF14492">
    <property type="entry name" value="EFG_III"/>
    <property type="match status" value="1"/>
</dbReference>
<dbReference type="InterPro" id="IPR041095">
    <property type="entry name" value="EFG_II"/>
</dbReference>
<dbReference type="NCBIfam" id="NF009381">
    <property type="entry name" value="PRK12740.1-5"/>
    <property type="match status" value="1"/>
</dbReference>
<dbReference type="SUPFAM" id="SSF54980">
    <property type="entry name" value="EF-G C-terminal domain-like"/>
    <property type="match status" value="2"/>
</dbReference>
<dbReference type="InterPro" id="IPR009000">
    <property type="entry name" value="Transl_B-barrel_sf"/>
</dbReference>
<dbReference type="SUPFAM" id="SSF54211">
    <property type="entry name" value="Ribosomal protein S5 domain 2-like"/>
    <property type="match status" value="1"/>
</dbReference>
<evidence type="ECO:0000256" key="1">
    <source>
        <dbReference type="ARBA" id="ARBA00022741"/>
    </source>
</evidence>
<dbReference type="CDD" id="cd03713">
    <property type="entry name" value="EFG_mtEFG_C"/>
    <property type="match status" value="1"/>
</dbReference>
<proteinExistence type="predicted"/>
<dbReference type="InterPro" id="IPR020568">
    <property type="entry name" value="Ribosomal_Su5_D2-typ_SF"/>
</dbReference>
<keyword evidence="2" id="KW-0342">GTP-binding</keyword>
<dbReference type="Pfam" id="PF03764">
    <property type="entry name" value="EFG_IV"/>
    <property type="match status" value="1"/>
</dbReference>
<dbReference type="InterPro" id="IPR014721">
    <property type="entry name" value="Ribsml_uS5_D2-typ_fold_subgr"/>
</dbReference>
<dbReference type="GO" id="GO:0032790">
    <property type="term" value="P:ribosome disassembly"/>
    <property type="evidence" value="ECO:0007669"/>
    <property type="project" value="TreeGrafter"/>
</dbReference>
<evidence type="ECO:0000313" key="4">
    <source>
        <dbReference type="EMBL" id="VZO34928.1"/>
    </source>
</evidence>
<dbReference type="InterPro" id="IPR000795">
    <property type="entry name" value="T_Tr_GTP-bd_dom"/>
</dbReference>
<dbReference type="PANTHER" id="PTHR43261:SF6">
    <property type="entry name" value="ELONGATION FACTOR G-LIKE PROTEIN"/>
    <property type="match status" value="1"/>
</dbReference>
<feature type="domain" description="Tr-type G" evidence="3">
    <location>
        <begin position="7"/>
        <end position="283"/>
    </location>
</feature>
<dbReference type="SMART" id="SM00838">
    <property type="entry name" value="EFG_C"/>
    <property type="match status" value="1"/>
</dbReference>
<dbReference type="Pfam" id="PF00679">
    <property type="entry name" value="EFG_C"/>
    <property type="match status" value="1"/>
</dbReference>
<keyword evidence="4" id="KW-0251">Elongation factor</keyword>
<keyword evidence="5" id="KW-1185">Reference proteome</keyword>
<dbReference type="InterPro" id="IPR035649">
    <property type="entry name" value="EFG_V"/>
</dbReference>
<keyword evidence="4" id="KW-0648">Protein biosynthesis</keyword>
<sequence>MDDPRTQDIRTIAVIGHSGSGKTTLVEALLQRAGVIGRMGRTEDGSTVCDTEPEATSRGISTSLAFAPLDWTTAGRGYRVNVIDTPGHDDFGYAVDVALSVADLAVLVVAATNGVEPGTQRAWARCAALHLPALVFVTKEDKSGADFRRVLTDLQDRFGPTIRPLELPLGERADFHGIADLLTDTDADYDGEGHSHPVAAPSELAAEQHRLHEDLVEEVVTGDDDQLERYLAGDPLTPVEIGATLAAEIAAGSVVPVLVGSAITGVGITELLDHICLLGPPPRPTRVLVGGRETDVPADPDGEPLVHVFRTLSDPFVGQVSLIKVLSGTVQAEDHLTNTDTGAAERLHGLFRIRGADHLMAIRVPAGDIAAVAKLSDSPTRTLLARPGRPVTLGEPTWPEPGFAVAVHAASPAEEDRLPEALRRLCAEDPALVTEHVADTGQVLLRGTGDMHLDVAIERLERKFAVRAVTEPVRVAFRETLAAPVEVEGRVKKQSGGHGQFAVVRVRFTPASRGTGLTFESKVVGGAVPRQYVPAVQRGLTEAMAAGGAHGYPVVDLVAECVDGRYHSVDSSEMAFRAAAGHALREAVAQAGTVVLEPISAVQVSVPDSSTGDVLADLGARRAQVRGTRTLDGGTQVIEALVPAAELGRYVLDLRSLTGGWGSVQSTHDHYEVQPARAAARGRDR</sequence>
<dbReference type="Gene3D" id="3.40.50.300">
    <property type="entry name" value="P-loop containing nucleotide triphosphate hydrolases"/>
    <property type="match status" value="1"/>
</dbReference>
<dbReference type="Gene3D" id="3.30.70.870">
    <property type="entry name" value="Elongation Factor G (Translational Gtpase), domain 3"/>
    <property type="match status" value="1"/>
</dbReference>
<dbReference type="InterPro" id="IPR035647">
    <property type="entry name" value="EFG_III/V"/>
</dbReference>
<evidence type="ECO:0000259" key="3">
    <source>
        <dbReference type="PROSITE" id="PS51722"/>
    </source>
</evidence>
<organism evidence="4 5">
    <name type="scientific">Occultella aeris</name>
    <dbReference type="NCBI Taxonomy" id="2761496"/>
    <lineage>
        <taxon>Bacteria</taxon>
        <taxon>Bacillati</taxon>
        <taxon>Actinomycetota</taxon>
        <taxon>Actinomycetes</taxon>
        <taxon>Micrococcales</taxon>
        <taxon>Ruaniaceae</taxon>
        <taxon>Occultella</taxon>
    </lineage>
</organism>
<evidence type="ECO:0000313" key="5">
    <source>
        <dbReference type="Proteomes" id="UP000419743"/>
    </source>
</evidence>
<dbReference type="GO" id="GO:0003746">
    <property type="term" value="F:translation elongation factor activity"/>
    <property type="evidence" value="ECO:0007669"/>
    <property type="project" value="UniProtKB-KW"/>
</dbReference>
<dbReference type="PANTHER" id="PTHR43261">
    <property type="entry name" value="TRANSLATION ELONGATION FACTOR G-RELATED"/>
    <property type="match status" value="1"/>
</dbReference>
<dbReference type="SUPFAM" id="SSF50447">
    <property type="entry name" value="Translation proteins"/>
    <property type="match status" value="1"/>
</dbReference>
<evidence type="ECO:0000256" key="2">
    <source>
        <dbReference type="ARBA" id="ARBA00023134"/>
    </source>
</evidence>
<reference evidence="4 5" key="1">
    <citation type="submission" date="2019-11" db="EMBL/GenBank/DDBJ databases">
        <authorList>
            <person name="Criscuolo A."/>
        </authorList>
    </citation>
    <scope>NUCLEOTIDE SEQUENCE [LARGE SCALE GENOMIC DNA]</scope>
    <source>
        <strain evidence="4">CIP111667</strain>
    </source>
</reference>
<dbReference type="InterPro" id="IPR005225">
    <property type="entry name" value="Small_GTP-bd"/>
</dbReference>
<dbReference type="Proteomes" id="UP000419743">
    <property type="component" value="Unassembled WGS sequence"/>
</dbReference>
<comment type="caution">
    <text evidence="4">The sequence shown here is derived from an EMBL/GenBank/DDBJ whole genome shotgun (WGS) entry which is preliminary data.</text>
</comment>
<dbReference type="Gene3D" id="2.40.30.10">
    <property type="entry name" value="Translation factors"/>
    <property type="match status" value="1"/>
</dbReference>
<dbReference type="AlphaFoldDB" id="A0A7M4DDK9"/>
<name>A0A7M4DDK9_9MICO</name>
<protein>
    <submittedName>
        <fullName evidence="4">Elongation factor G</fullName>
    </submittedName>
</protein>
<dbReference type="Gene3D" id="3.30.230.10">
    <property type="match status" value="1"/>
</dbReference>
<dbReference type="InterPro" id="IPR027417">
    <property type="entry name" value="P-loop_NTPase"/>
</dbReference>
<dbReference type="EMBL" id="CACRYJ010000004">
    <property type="protein sequence ID" value="VZO34928.1"/>
    <property type="molecule type" value="Genomic_DNA"/>
</dbReference>
<dbReference type="InterPro" id="IPR005517">
    <property type="entry name" value="Transl_elong_EFG/EF2_IV"/>
</dbReference>
<dbReference type="GO" id="GO:0003924">
    <property type="term" value="F:GTPase activity"/>
    <property type="evidence" value="ECO:0007669"/>
    <property type="project" value="InterPro"/>
</dbReference>
<dbReference type="SUPFAM" id="SSF52540">
    <property type="entry name" value="P-loop containing nucleoside triphosphate hydrolases"/>
    <property type="match status" value="1"/>
</dbReference>
<dbReference type="Gene3D" id="3.30.70.240">
    <property type="match status" value="1"/>
</dbReference>
<accession>A0A7M4DDK9</accession>
<gene>
    <name evidence="4" type="primary">fusA_1</name>
    <name evidence="4" type="ORF">HALOF300_00198</name>
</gene>
<dbReference type="CDD" id="cd01434">
    <property type="entry name" value="EFG_mtEFG1_IV"/>
    <property type="match status" value="1"/>
</dbReference>